<dbReference type="EMBL" id="CP003607">
    <property type="protein sequence ID" value="AFY83839.1"/>
    <property type="molecule type" value="Genomic_DNA"/>
</dbReference>
<sequence>MKVSQTVDLMKIGTDTISLQEALSYLKQSGQFGQFVSTVLREYIIEREIQILEFCPSQTEIEQFLLDFRIQNRIIESQAFEQWLFQNQLTYEQFRERSLKGLNFQKLREQVVQGKVEAFFAENSRLFDRLVLSRLVVEGPNLSHKIGEMLNQDPQQFKALVGEYSIAEDRVLDGRMGVFPWQELPPQLKSELDGKSPGDIVGPIVVDGLFCFFKIDQILEAKLNDTICQEIENRLFEEWLRGKMQGNNIQMLV</sequence>
<evidence type="ECO:0000313" key="1">
    <source>
        <dbReference type="EMBL" id="AFY83839.1"/>
    </source>
</evidence>
<evidence type="ECO:0000313" key="2">
    <source>
        <dbReference type="Proteomes" id="UP000010367"/>
    </source>
</evidence>
<dbReference type="Proteomes" id="UP000010367">
    <property type="component" value="Chromosome"/>
</dbReference>
<dbReference type="OrthoDB" id="453765at2"/>
<dbReference type="SUPFAM" id="SSF109998">
    <property type="entry name" value="Triger factor/SurA peptide-binding domain-like"/>
    <property type="match status" value="1"/>
</dbReference>
<proteinExistence type="predicted"/>
<accession>K9TPB9</accession>
<reference evidence="1 2" key="1">
    <citation type="submission" date="2012-06" db="EMBL/GenBank/DDBJ databases">
        <title>Finished chromosome of genome of Oscillatoria acuminata PCC 6304.</title>
        <authorList>
            <consortium name="US DOE Joint Genome Institute"/>
            <person name="Gugger M."/>
            <person name="Coursin T."/>
            <person name="Rippka R."/>
            <person name="Tandeau De Marsac N."/>
            <person name="Huntemann M."/>
            <person name="Wei C.-L."/>
            <person name="Han J."/>
            <person name="Detter J.C."/>
            <person name="Han C."/>
            <person name="Tapia R."/>
            <person name="Davenport K."/>
            <person name="Daligault H."/>
            <person name="Erkkila T."/>
            <person name="Gu W."/>
            <person name="Munk A.C.C."/>
            <person name="Teshima H."/>
            <person name="Xu Y."/>
            <person name="Chain P."/>
            <person name="Chen A."/>
            <person name="Krypides N."/>
            <person name="Mavromatis K."/>
            <person name="Markowitz V."/>
            <person name="Szeto E."/>
            <person name="Ivanova N."/>
            <person name="Mikhailova N."/>
            <person name="Ovchinnikova G."/>
            <person name="Pagani I."/>
            <person name="Pati A."/>
            <person name="Goodwin L."/>
            <person name="Peters L."/>
            <person name="Pitluck S."/>
            <person name="Woyke T."/>
            <person name="Kerfeld C."/>
        </authorList>
    </citation>
    <scope>NUCLEOTIDE SEQUENCE [LARGE SCALE GENOMIC DNA]</scope>
    <source>
        <strain evidence="1 2">PCC 6304</strain>
    </source>
</reference>
<name>K9TPB9_9CYAN</name>
<dbReference type="eggNOG" id="COG0760">
    <property type="taxonomic scope" value="Bacteria"/>
</dbReference>
<dbReference type="AlphaFoldDB" id="K9TPB9"/>
<protein>
    <recommendedName>
        <fullName evidence="3">Parvulin-like peptidyl-prolyl isomerase</fullName>
    </recommendedName>
</protein>
<dbReference type="Gene3D" id="3.10.50.40">
    <property type="match status" value="1"/>
</dbReference>
<dbReference type="Gene3D" id="1.10.4030.10">
    <property type="entry name" value="Porin chaperone SurA, peptide-binding domain"/>
    <property type="match status" value="1"/>
</dbReference>
<evidence type="ECO:0008006" key="3">
    <source>
        <dbReference type="Google" id="ProtNLM"/>
    </source>
</evidence>
<dbReference type="InterPro" id="IPR046357">
    <property type="entry name" value="PPIase_dom_sf"/>
</dbReference>
<organism evidence="1 2">
    <name type="scientific">Oscillatoria acuminata PCC 6304</name>
    <dbReference type="NCBI Taxonomy" id="56110"/>
    <lineage>
        <taxon>Bacteria</taxon>
        <taxon>Bacillati</taxon>
        <taxon>Cyanobacteriota</taxon>
        <taxon>Cyanophyceae</taxon>
        <taxon>Oscillatoriophycideae</taxon>
        <taxon>Oscillatoriales</taxon>
        <taxon>Oscillatoriaceae</taxon>
        <taxon>Oscillatoria</taxon>
    </lineage>
</organism>
<dbReference type="RefSeq" id="WP_015150463.1">
    <property type="nucleotide sequence ID" value="NC_019693.1"/>
</dbReference>
<dbReference type="GO" id="GO:0003755">
    <property type="term" value="F:peptidyl-prolyl cis-trans isomerase activity"/>
    <property type="evidence" value="ECO:0007669"/>
    <property type="project" value="InterPro"/>
</dbReference>
<gene>
    <name evidence="1" type="ORF">Oscil6304_4313</name>
</gene>
<dbReference type="HOGENOM" id="CLU_082394_1_0_3"/>
<dbReference type="SUPFAM" id="SSF54534">
    <property type="entry name" value="FKBP-like"/>
    <property type="match status" value="1"/>
</dbReference>
<keyword evidence="2" id="KW-1185">Reference proteome</keyword>
<dbReference type="STRING" id="56110.Oscil6304_4313"/>
<dbReference type="KEGG" id="oac:Oscil6304_4313"/>
<dbReference type="InterPro" id="IPR027304">
    <property type="entry name" value="Trigger_fact/SurA_dom_sf"/>
</dbReference>
<dbReference type="InParanoid" id="K9TPB9"/>